<evidence type="ECO:0008006" key="6">
    <source>
        <dbReference type="Google" id="ProtNLM"/>
    </source>
</evidence>
<feature type="compositionally biased region" description="Basic and acidic residues" evidence="1">
    <location>
        <begin position="275"/>
        <end position="284"/>
    </location>
</feature>
<keyword evidence="2" id="KW-1133">Transmembrane helix</keyword>
<feature type="chain" id="PRO_5040418255" description="Macrophage colony-stimulating factor 1" evidence="3">
    <location>
        <begin position="32"/>
        <end position="636"/>
    </location>
</feature>
<accession>A0A9Q1D5J9</accession>
<dbReference type="SUPFAM" id="SSF47266">
    <property type="entry name" value="4-helical cytokines"/>
    <property type="match status" value="1"/>
</dbReference>
<protein>
    <recommendedName>
        <fullName evidence="6">Macrophage colony-stimulating factor 1</fullName>
    </recommendedName>
</protein>
<feature type="region of interest" description="Disordered" evidence="1">
    <location>
        <begin position="529"/>
        <end position="560"/>
    </location>
</feature>
<dbReference type="OrthoDB" id="8702024at2759"/>
<dbReference type="InterPro" id="IPR008001">
    <property type="entry name" value="MCSF-1"/>
</dbReference>
<feature type="compositionally biased region" description="Basic and acidic residues" evidence="1">
    <location>
        <begin position="306"/>
        <end position="324"/>
    </location>
</feature>
<feature type="region of interest" description="Disordered" evidence="1">
    <location>
        <begin position="265"/>
        <end position="354"/>
    </location>
</feature>
<evidence type="ECO:0000256" key="2">
    <source>
        <dbReference type="SAM" id="Phobius"/>
    </source>
</evidence>
<keyword evidence="3" id="KW-0732">Signal</keyword>
<organism evidence="4 5">
    <name type="scientific">Conger conger</name>
    <name type="common">Conger eel</name>
    <name type="synonym">Muraena conger</name>
    <dbReference type="NCBI Taxonomy" id="82655"/>
    <lineage>
        <taxon>Eukaryota</taxon>
        <taxon>Metazoa</taxon>
        <taxon>Chordata</taxon>
        <taxon>Craniata</taxon>
        <taxon>Vertebrata</taxon>
        <taxon>Euteleostomi</taxon>
        <taxon>Actinopterygii</taxon>
        <taxon>Neopterygii</taxon>
        <taxon>Teleostei</taxon>
        <taxon>Anguilliformes</taxon>
        <taxon>Congridae</taxon>
        <taxon>Conger</taxon>
    </lineage>
</organism>
<feature type="region of interest" description="Disordered" evidence="1">
    <location>
        <begin position="228"/>
        <end position="247"/>
    </location>
</feature>
<dbReference type="GO" id="GO:0005125">
    <property type="term" value="F:cytokine activity"/>
    <property type="evidence" value="ECO:0007669"/>
    <property type="project" value="InterPro"/>
</dbReference>
<dbReference type="Proteomes" id="UP001152803">
    <property type="component" value="Unassembled WGS sequence"/>
</dbReference>
<feature type="region of interest" description="Disordered" evidence="1">
    <location>
        <begin position="405"/>
        <end position="429"/>
    </location>
</feature>
<evidence type="ECO:0000256" key="3">
    <source>
        <dbReference type="SAM" id="SignalP"/>
    </source>
</evidence>
<keyword evidence="5" id="KW-1185">Reference proteome</keyword>
<dbReference type="Pfam" id="PF05337">
    <property type="entry name" value="CSF-1"/>
    <property type="match status" value="1"/>
</dbReference>
<feature type="transmembrane region" description="Helical" evidence="2">
    <location>
        <begin position="572"/>
        <end position="592"/>
    </location>
</feature>
<dbReference type="PANTHER" id="PTHR10058:SF0">
    <property type="entry name" value="MACROPHAGE COLONY-STIMULATING FACTOR 1"/>
    <property type="match status" value="1"/>
</dbReference>
<dbReference type="GO" id="GO:0005615">
    <property type="term" value="C:extracellular space"/>
    <property type="evidence" value="ECO:0007669"/>
    <property type="project" value="TreeGrafter"/>
</dbReference>
<feature type="signal peptide" evidence="3">
    <location>
        <begin position="1"/>
        <end position="31"/>
    </location>
</feature>
<name>A0A9Q1D5J9_CONCO</name>
<dbReference type="PANTHER" id="PTHR10058">
    <property type="entry name" value="MACROPHAGE COLONY STIMULATING FACTOR"/>
    <property type="match status" value="1"/>
</dbReference>
<evidence type="ECO:0000313" key="4">
    <source>
        <dbReference type="EMBL" id="KAJ8258692.1"/>
    </source>
</evidence>
<dbReference type="FunFam" id="1.20.1250.10:FF:000056">
    <property type="entry name" value="Colony-stimulating factor 1b (macrophage)"/>
    <property type="match status" value="1"/>
</dbReference>
<sequence>MNTHKQSHTFCKAKAWRQCFSLMMCFHVVLGDVPGPCKHSVTKEHLQNIQGLIDNQLQNDCSIAYTFMERQSLSKVCYVKAAFPQILELLKAHFQYSPSSDNYRYVSTLKMLVLNIYSHKCIPEINEEIEDDPVRFAKEYSSSRREAVGKIKKVLQLYMELMTENNKPVDWNCEEEYAEDYPELTTALAKSTGAPDCHCSCPTLGYGDSEQVSLPDTSQWDDLRQPSYLQSYSAPPDELTRPPSGIINPWAYVPVNPVYDRHHRQEEADSYTSSVRKEEKEVVNRDISSSQFPTFPGATPGSTASLDEKDSGPKEPSTSEHRVNLDSVLGAPGTSEPWDASQQSTPSVESTQGTGAFVSRIVSRSDAMDAPAFIQSQTQSTISALPKGQSSQLDSIHVIVSLPKESARSPTTPAMAREVPVRSTPTKPEETTAVLLAKRSLGPSMEGPQSSLGTENQSIQNWILSLENSPSASEISQGRQKTSGTIGTALLPTAEDASRAVSGLSVREFDPLVPTPAQKPEWTPIRTTDEKVESTGPTSGITADLLDSDSDRDSGKAFRNGTRGGSHISYKIAFITASVCGGLLLLITLYCFRKQKKLKALLHSSKVKENQRLTSDSKDIEMQDYEITEQSCLDST</sequence>
<evidence type="ECO:0000256" key="1">
    <source>
        <dbReference type="SAM" id="MobiDB-lite"/>
    </source>
</evidence>
<keyword evidence="2" id="KW-0812">Transmembrane</keyword>
<proteinExistence type="predicted"/>
<comment type="caution">
    <text evidence="4">The sequence shown here is derived from an EMBL/GenBank/DDBJ whole genome shotgun (WGS) entry which is preliminary data.</text>
</comment>
<dbReference type="GO" id="GO:0016020">
    <property type="term" value="C:membrane"/>
    <property type="evidence" value="ECO:0007669"/>
    <property type="project" value="InterPro"/>
</dbReference>
<keyword evidence="2" id="KW-0472">Membrane</keyword>
<feature type="compositionally biased region" description="Polar residues" evidence="1">
    <location>
        <begin position="340"/>
        <end position="354"/>
    </location>
</feature>
<gene>
    <name evidence="4" type="ORF">COCON_G00177040</name>
</gene>
<dbReference type="InterPro" id="IPR009079">
    <property type="entry name" value="4_helix_cytokine-like_core"/>
</dbReference>
<dbReference type="AlphaFoldDB" id="A0A9Q1D5J9"/>
<dbReference type="EMBL" id="JAFJMO010000013">
    <property type="protein sequence ID" value="KAJ8258692.1"/>
    <property type="molecule type" value="Genomic_DNA"/>
</dbReference>
<reference evidence="4" key="1">
    <citation type="journal article" date="2023" name="Science">
        <title>Genome structures resolve the early diversification of teleost fishes.</title>
        <authorList>
            <person name="Parey E."/>
            <person name="Louis A."/>
            <person name="Montfort J."/>
            <person name="Bouchez O."/>
            <person name="Roques C."/>
            <person name="Iampietro C."/>
            <person name="Lluch J."/>
            <person name="Castinel A."/>
            <person name="Donnadieu C."/>
            <person name="Desvignes T."/>
            <person name="Floi Bucao C."/>
            <person name="Jouanno E."/>
            <person name="Wen M."/>
            <person name="Mejri S."/>
            <person name="Dirks R."/>
            <person name="Jansen H."/>
            <person name="Henkel C."/>
            <person name="Chen W.J."/>
            <person name="Zahm M."/>
            <person name="Cabau C."/>
            <person name="Klopp C."/>
            <person name="Thompson A.W."/>
            <person name="Robinson-Rechavi M."/>
            <person name="Braasch I."/>
            <person name="Lecointre G."/>
            <person name="Bobe J."/>
            <person name="Postlethwait J.H."/>
            <person name="Berthelot C."/>
            <person name="Roest Crollius H."/>
            <person name="Guiguen Y."/>
        </authorList>
    </citation>
    <scope>NUCLEOTIDE SEQUENCE</scope>
    <source>
        <strain evidence="4">Concon-B</strain>
    </source>
</reference>
<evidence type="ECO:0000313" key="5">
    <source>
        <dbReference type="Proteomes" id="UP001152803"/>
    </source>
</evidence>
<dbReference type="Gene3D" id="1.20.1250.10">
    <property type="match status" value="1"/>
</dbReference>
<dbReference type="GO" id="GO:0008083">
    <property type="term" value="F:growth factor activity"/>
    <property type="evidence" value="ECO:0007669"/>
    <property type="project" value="InterPro"/>
</dbReference>